<evidence type="ECO:0000256" key="4">
    <source>
        <dbReference type="ARBA" id="ARBA00022803"/>
    </source>
</evidence>
<evidence type="ECO:0000313" key="7">
    <source>
        <dbReference type="EMBL" id="UOQ44451.1"/>
    </source>
</evidence>
<dbReference type="PROSITE" id="PS50293">
    <property type="entry name" value="TPR_REGION"/>
    <property type="match status" value="1"/>
</dbReference>
<feature type="domain" description="HTH cro/C1-type" evidence="6">
    <location>
        <begin position="26"/>
        <end position="60"/>
    </location>
</feature>
<evidence type="ECO:0000256" key="3">
    <source>
        <dbReference type="ARBA" id="ARBA00022737"/>
    </source>
</evidence>
<reference evidence="7 8" key="1">
    <citation type="submission" date="2022-04" db="EMBL/GenBank/DDBJ databases">
        <title>Halobacillus sp. isolated from saltern.</title>
        <authorList>
            <person name="Won M."/>
            <person name="Lee C.-M."/>
            <person name="Woen H.-Y."/>
            <person name="Kwon S.-W."/>
        </authorList>
    </citation>
    <scope>NUCLEOTIDE SEQUENCE [LARGE SCALE GENOMIC DNA]</scope>
    <source>
        <strain evidence="7 8">SSBR10-3</strain>
    </source>
</reference>
<keyword evidence="2" id="KW-0963">Cytoplasm</keyword>
<dbReference type="SUPFAM" id="SSF47413">
    <property type="entry name" value="lambda repressor-like DNA-binding domains"/>
    <property type="match status" value="1"/>
</dbReference>
<evidence type="ECO:0000313" key="8">
    <source>
        <dbReference type="Proteomes" id="UP000831787"/>
    </source>
</evidence>
<dbReference type="InterPro" id="IPR019734">
    <property type="entry name" value="TPR_rpt"/>
</dbReference>
<organism evidence="7 8">
    <name type="scientific">Halobacillus salinarum</name>
    <dbReference type="NCBI Taxonomy" id="2932257"/>
    <lineage>
        <taxon>Bacteria</taxon>
        <taxon>Bacillati</taxon>
        <taxon>Bacillota</taxon>
        <taxon>Bacilli</taxon>
        <taxon>Bacillales</taxon>
        <taxon>Bacillaceae</taxon>
        <taxon>Halobacillus</taxon>
    </lineage>
</organism>
<evidence type="ECO:0000259" key="6">
    <source>
        <dbReference type="PROSITE" id="PS50943"/>
    </source>
</evidence>
<comment type="similarity">
    <text evidence="5">Belongs to the Rap family.</text>
</comment>
<dbReference type="PROSITE" id="PS50943">
    <property type="entry name" value="HTH_CROC1"/>
    <property type="match status" value="1"/>
</dbReference>
<dbReference type="PANTHER" id="PTHR46630">
    <property type="entry name" value="TETRATRICOPEPTIDE REPEAT PROTEIN 29"/>
    <property type="match status" value="1"/>
</dbReference>
<proteinExistence type="inferred from homology"/>
<evidence type="ECO:0000256" key="5">
    <source>
        <dbReference type="ARBA" id="ARBA00038253"/>
    </source>
</evidence>
<dbReference type="Proteomes" id="UP000831787">
    <property type="component" value="Chromosome"/>
</dbReference>
<dbReference type="Pfam" id="PF13424">
    <property type="entry name" value="TPR_12"/>
    <property type="match status" value="2"/>
</dbReference>
<accession>A0ABY4EIY9</accession>
<name>A0ABY4EIY9_9BACI</name>
<dbReference type="InterPro" id="IPR051476">
    <property type="entry name" value="Bac_ResReg_Asp_Phosphatase"/>
</dbReference>
<dbReference type="Gene3D" id="1.25.40.10">
    <property type="entry name" value="Tetratricopeptide repeat domain"/>
    <property type="match status" value="2"/>
</dbReference>
<dbReference type="InterPro" id="IPR010982">
    <property type="entry name" value="Lambda_DNA-bd_dom_sf"/>
</dbReference>
<protein>
    <submittedName>
        <fullName evidence="7">Helix-turn-helix transcriptional regulator</fullName>
    </submittedName>
</protein>
<dbReference type="EMBL" id="CP095073">
    <property type="protein sequence ID" value="UOQ44451.1"/>
    <property type="molecule type" value="Genomic_DNA"/>
</dbReference>
<dbReference type="CDD" id="cd00093">
    <property type="entry name" value="HTH_XRE"/>
    <property type="match status" value="1"/>
</dbReference>
<dbReference type="SUPFAM" id="SSF48452">
    <property type="entry name" value="TPR-like"/>
    <property type="match status" value="1"/>
</dbReference>
<keyword evidence="3" id="KW-0677">Repeat</keyword>
<gene>
    <name evidence="7" type="ORF">MUN89_00175</name>
</gene>
<dbReference type="SMART" id="SM00028">
    <property type="entry name" value="TPR"/>
    <property type="match status" value="6"/>
</dbReference>
<evidence type="ECO:0000256" key="2">
    <source>
        <dbReference type="ARBA" id="ARBA00022490"/>
    </source>
</evidence>
<dbReference type="RefSeq" id="WP_244710424.1">
    <property type="nucleotide sequence ID" value="NZ_CP095073.1"/>
</dbReference>
<dbReference type="InterPro" id="IPR001387">
    <property type="entry name" value="Cro/C1-type_HTH"/>
</dbReference>
<dbReference type="PANTHER" id="PTHR46630:SF1">
    <property type="entry name" value="TETRATRICOPEPTIDE REPEAT PROTEIN 29"/>
    <property type="match status" value="1"/>
</dbReference>
<keyword evidence="8" id="KW-1185">Reference proteome</keyword>
<evidence type="ECO:0000256" key="1">
    <source>
        <dbReference type="ARBA" id="ARBA00004496"/>
    </source>
</evidence>
<sequence>MQLGKRIYVYRKLHNYTLHRLTGDKISTAHLSKIENNYRIPGRHILKSLSEKLELPESFLQDSSVKDAEVHSILSQIHLFIIQDMEKADPLIHMIDLHYYEYLACIEQEVYFLLLKAAYYYKNDQNDQALHLYEHYLVHYLADADYSAWPLFLKGAYYYFFGIHYYQLGDYDQSFHSYKSYLEVTDSLPVKAALTYNLGFLSRIKGENDTALNYCKQALSYYDILKLPKDQSMTYNLVGVIHWSQENYAEAMNYLEKAETLSLQTEDKNLLAQIYHNKAIILRKQQLEEQAIPYLEKTLQLKKSQNKNPMITYHTLCRNYLALGKLEKAKETFKEAEDYIRNDMDYYKLLDSFLDYYKYTNEQALYEKGLMDCIDFFKEKTNNDLLKSQYKKLGYYYYENNKYKRASECFLSLLELNESN</sequence>
<keyword evidence="4" id="KW-0802">TPR repeat</keyword>
<dbReference type="Pfam" id="PF13181">
    <property type="entry name" value="TPR_8"/>
    <property type="match status" value="1"/>
</dbReference>
<dbReference type="InterPro" id="IPR011990">
    <property type="entry name" value="TPR-like_helical_dom_sf"/>
</dbReference>
<comment type="subcellular location">
    <subcellularLocation>
        <location evidence="1">Cytoplasm</location>
    </subcellularLocation>
</comment>